<dbReference type="GO" id="GO:0005758">
    <property type="term" value="C:mitochondrial intermembrane space"/>
    <property type="evidence" value="ECO:0007669"/>
    <property type="project" value="TreeGrafter"/>
</dbReference>
<comment type="similarity">
    <text evidence="2">Belongs to the amidinotransferase family.</text>
</comment>
<protein>
    <recommendedName>
        <fullName evidence="4">Glycine amidinotransferase, mitochondrial</fullName>
        <ecNumber evidence="3">2.1.4.1</ecNumber>
    </recommendedName>
    <alternativeName>
        <fullName evidence="6">L-arginine:glycine amidinotransferase</fullName>
    </alternativeName>
    <alternativeName>
        <fullName evidence="7">Transamidinase</fullName>
    </alternativeName>
</protein>
<evidence type="ECO:0000256" key="7">
    <source>
        <dbReference type="ARBA" id="ARBA00033346"/>
    </source>
</evidence>
<gene>
    <name evidence="9" type="ORF">BDV29DRAFT_86894</name>
</gene>
<evidence type="ECO:0000313" key="9">
    <source>
        <dbReference type="EMBL" id="KAB8067571.1"/>
    </source>
</evidence>
<dbReference type="GO" id="GO:0015068">
    <property type="term" value="F:glycine amidinotransferase activity"/>
    <property type="evidence" value="ECO:0007669"/>
    <property type="project" value="UniProtKB-EC"/>
</dbReference>
<proteinExistence type="inferred from homology"/>
<evidence type="ECO:0000256" key="5">
    <source>
        <dbReference type="ARBA" id="ARBA00022679"/>
    </source>
</evidence>
<organism evidence="9 10">
    <name type="scientific">Aspergillus leporis</name>
    <dbReference type="NCBI Taxonomy" id="41062"/>
    <lineage>
        <taxon>Eukaryota</taxon>
        <taxon>Fungi</taxon>
        <taxon>Dikarya</taxon>
        <taxon>Ascomycota</taxon>
        <taxon>Pezizomycotina</taxon>
        <taxon>Eurotiomycetes</taxon>
        <taxon>Eurotiomycetidae</taxon>
        <taxon>Eurotiales</taxon>
        <taxon>Aspergillaceae</taxon>
        <taxon>Aspergillus</taxon>
        <taxon>Aspergillus subgen. Circumdati</taxon>
    </lineage>
</organism>
<accession>A0A5N5WGQ7</accession>
<dbReference type="Proteomes" id="UP000326565">
    <property type="component" value="Unassembled WGS sequence"/>
</dbReference>
<dbReference type="AlphaFoldDB" id="A0A5N5WGQ7"/>
<sequence length="348" mass="38959">MTITSLPTVQADDEWSPLKAVIIGRAGRSCFPSAPDPMIRVTMPSAHVHRFKPKSLFPEDIVAKAEAELDQFTNILEGEGIKVYRPPTGIDWLAEGGYTGAMPRDGLMSVKNVLIEACFAWACRSREIEIAYSPILNDIAKDSRVTIIRRPESFFADTLLLDDGSKTDAWIINNSRPAFDTADFMRFGTTIIGQYSHVTNQAGVNYIQQQLPDGYRIEMLDVDDPSAMHIDATILPLRKGLLVYNPKKVTEASLRKHDVLADWDLEPYPFVPQDPLPHEPPLYMTSPWLSLNVLVLDGKRVVVEESDHKTLKFYESLGMQCIPCPFKHVNSIGGSFHCATVDLVRDSR</sequence>
<name>A0A5N5WGQ7_9EURO</name>
<dbReference type="UniPathway" id="UPA00104">
    <property type="reaction ID" value="UER00579"/>
</dbReference>
<keyword evidence="5 9" id="KW-0808">Transferase</keyword>
<evidence type="ECO:0000313" key="10">
    <source>
        <dbReference type="Proteomes" id="UP000326565"/>
    </source>
</evidence>
<evidence type="ECO:0000256" key="6">
    <source>
        <dbReference type="ARBA" id="ARBA00031403"/>
    </source>
</evidence>
<feature type="active site" description="Amidino-cysteine intermediate" evidence="8">
    <location>
        <position position="338"/>
    </location>
</feature>
<dbReference type="EMBL" id="ML732469">
    <property type="protein sequence ID" value="KAB8067571.1"/>
    <property type="molecule type" value="Genomic_DNA"/>
</dbReference>
<dbReference type="GO" id="GO:0006601">
    <property type="term" value="P:creatine biosynthetic process"/>
    <property type="evidence" value="ECO:0007669"/>
    <property type="project" value="UniProtKB-UniPathway"/>
</dbReference>
<dbReference type="EC" id="2.1.4.1" evidence="3"/>
<dbReference type="OrthoDB" id="10264242at2759"/>
<feature type="active site" evidence="8">
    <location>
        <position position="180"/>
    </location>
</feature>
<reference evidence="9 10" key="1">
    <citation type="submission" date="2019-04" db="EMBL/GenBank/DDBJ databases">
        <title>Friends and foes A comparative genomics study of 23 Aspergillus species from section Flavi.</title>
        <authorList>
            <consortium name="DOE Joint Genome Institute"/>
            <person name="Kjaerbolling I."/>
            <person name="Vesth T."/>
            <person name="Frisvad J.C."/>
            <person name="Nybo J.L."/>
            <person name="Theobald S."/>
            <person name="Kildgaard S."/>
            <person name="Isbrandt T."/>
            <person name="Kuo A."/>
            <person name="Sato A."/>
            <person name="Lyhne E.K."/>
            <person name="Kogle M.E."/>
            <person name="Wiebenga A."/>
            <person name="Kun R.S."/>
            <person name="Lubbers R.J."/>
            <person name="Makela M.R."/>
            <person name="Barry K."/>
            <person name="Chovatia M."/>
            <person name="Clum A."/>
            <person name="Daum C."/>
            <person name="Haridas S."/>
            <person name="He G."/>
            <person name="LaButti K."/>
            <person name="Lipzen A."/>
            <person name="Mondo S."/>
            <person name="Riley R."/>
            <person name="Salamov A."/>
            <person name="Simmons B.A."/>
            <person name="Magnuson J.K."/>
            <person name="Henrissat B."/>
            <person name="Mortensen U.H."/>
            <person name="Larsen T.O."/>
            <person name="Devries R.P."/>
            <person name="Grigoriev I.V."/>
            <person name="Machida M."/>
            <person name="Baker S.E."/>
            <person name="Andersen M.R."/>
        </authorList>
    </citation>
    <scope>NUCLEOTIDE SEQUENCE [LARGE SCALE GENOMIC DNA]</scope>
    <source>
        <strain evidence="9 10">CBS 151.66</strain>
    </source>
</reference>
<evidence type="ECO:0000256" key="3">
    <source>
        <dbReference type="ARBA" id="ARBA00012351"/>
    </source>
</evidence>
<dbReference type="InterPro" id="IPR033195">
    <property type="entry name" value="AmidinoTrfase"/>
</dbReference>
<evidence type="ECO:0000256" key="8">
    <source>
        <dbReference type="PIRSR" id="PIRSR633195-1"/>
    </source>
</evidence>
<evidence type="ECO:0000256" key="2">
    <source>
        <dbReference type="ARBA" id="ARBA00006943"/>
    </source>
</evidence>
<evidence type="ECO:0000256" key="1">
    <source>
        <dbReference type="ARBA" id="ARBA00004858"/>
    </source>
</evidence>
<dbReference type="SUPFAM" id="SSF55909">
    <property type="entry name" value="Pentein"/>
    <property type="match status" value="1"/>
</dbReference>
<dbReference type="PANTHER" id="PTHR10488">
    <property type="entry name" value="GLYCINE AMIDINOTRANSFERASE, MITOCHONDRIAL"/>
    <property type="match status" value="1"/>
</dbReference>
<dbReference type="Gene3D" id="3.75.10.10">
    <property type="entry name" value="L-arginine/glycine Amidinotransferase, Chain A"/>
    <property type="match status" value="1"/>
</dbReference>
<keyword evidence="10" id="KW-1185">Reference proteome</keyword>
<evidence type="ECO:0000256" key="4">
    <source>
        <dbReference type="ARBA" id="ARBA00016069"/>
    </source>
</evidence>
<dbReference type="CDD" id="cd21113">
    <property type="entry name" value="amidinotransferase-like"/>
    <property type="match status" value="1"/>
</dbReference>
<comment type="pathway">
    <text evidence="1">Amine and polyamine biosynthesis; creatine biosynthesis; creatine from L-arginine and glycine: step 1/2.</text>
</comment>
<dbReference type="PANTHER" id="PTHR10488:SF1">
    <property type="entry name" value="GLYCINE AMIDINOTRANSFERASE, MITOCHONDRIAL"/>
    <property type="match status" value="1"/>
</dbReference>
<feature type="active site" evidence="8">
    <location>
        <position position="229"/>
    </location>
</feature>